<accession>A0ABY8PP98</accession>
<dbReference type="Gene3D" id="3.10.350.10">
    <property type="entry name" value="LysM domain"/>
    <property type="match status" value="1"/>
</dbReference>
<dbReference type="Gene3D" id="3.40.50.1000">
    <property type="entry name" value="HAD superfamily/HAD-like"/>
    <property type="match status" value="1"/>
</dbReference>
<dbReference type="CDD" id="cd07534">
    <property type="entry name" value="HAD_CAP"/>
    <property type="match status" value="1"/>
</dbReference>
<dbReference type="Pfam" id="PF01476">
    <property type="entry name" value="LysM"/>
    <property type="match status" value="1"/>
</dbReference>
<dbReference type="EMBL" id="CP069362">
    <property type="protein sequence ID" value="WGS64457.1"/>
    <property type="molecule type" value="Genomic_DNA"/>
</dbReference>
<protein>
    <submittedName>
        <fullName evidence="3">5'-nucleotidase, lipoprotein e(P4) family</fullName>
    </submittedName>
</protein>
<dbReference type="InterPro" id="IPR005519">
    <property type="entry name" value="Acid_phosphat_B-like"/>
</dbReference>
<keyword evidence="3" id="KW-0449">Lipoprotein</keyword>
<dbReference type="PANTHER" id="PTHR31284">
    <property type="entry name" value="ACID PHOSPHATASE-LIKE PROTEIN"/>
    <property type="match status" value="1"/>
</dbReference>
<evidence type="ECO:0000313" key="3">
    <source>
        <dbReference type="EMBL" id="WGS64457.1"/>
    </source>
</evidence>
<feature type="domain" description="LysM" evidence="2">
    <location>
        <begin position="22"/>
        <end position="66"/>
    </location>
</feature>
<gene>
    <name evidence="3" type="ORF">JRV97_08750</name>
</gene>
<dbReference type="InterPro" id="IPR018392">
    <property type="entry name" value="LysM"/>
</dbReference>
<dbReference type="InterPro" id="IPR036779">
    <property type="entry name" value="LysM_dom_sf"/>
</dbReference>
<proteinExistence type="predicted"/>
<reference evidence="3 4" key="1">
    <citation type="submission" date="2021-02" db="EMBL/GenBank/DDBJ databases">
        <title>Characterization of Marinitoga sp. nov. str. BP5-C20A.</title>
        <authorList>
            <person name="Erauso G."/>
            <person name="Postec A."/>
        </authorList>
    </citation>
    <scope>NUCLEOTIDE SEQUENCE [LARGE SCALE GENOMIC DNA]</scope>
    <source>
        <strain evidence="3 4">BP5-C20A</strain>
    </source>
</reference>
<evidence type="ECO:0000313" key="4">
    <source>
        <dbReference type="Proteomes" id="UP001232493"/>
    </source>
</evidence>
<dbReference type="PANTHER" id="PTHR31284:SF10">
    <property type="entry name" value="ACID PHOSPHATASE-LIKE PROTEIN"/>
    <property type="match status" value="1"/>
</dbReference>
<dbReference type="RefSeq" id="WP_280998112.1">
    <property type="nucleotide sequence ID" value="NZ_CP069362.1"/>
</dbReference>
<dbReference type="SMART" id="SM00257">
    <property type="entry name" value="LysM"/>
    <property type="match status" value="1"/>
</dbReference>
<sequence length="312" mass="35390">MRKVLIVLLAVLFSALIFANAEYYVVKSGDSLSKISEVTGVSIDKLIKYNNIQNPDLIVVGQKLRLMPEYTQKDLNEQMVLAMDWYQTSGEMKALAYQAFNVAKMVFDNDLANNNDPMKRAVIVDIDETILNNSPYDAGHIDTNHAYPTGWNDWCNAALATALPGAVEFLNYVVEKGADVYYISNRKVAVKEGTMKNLKALGFPQVTDDHVLLRTDTSDKEPRRKMVEKDHRIVLLMGDNLNDFTSVFRHKGLKERNALVDQFKNEYGVKFILLPNPIYGDWEGAIYNGNWGLSPEEKSKTRKSVITKWPEQ</sequence>
<dbReference type="NCBIfam" id="TIGR01533">
    <property type="entry name" value="lipo_e_P4"/>
    <property type="match status" value="1"/>
</dbReference>
<dbReference type="SUPFAM" id="SSF56784">
    <property type="entry name" value="HAD-like"/>
    <property type="match status" value="1"/>
</dbReference>
<dbReference type="Proteomes" id="UP001232493">
    <property type="component" value="Chromosome"/>
</dbReference>
<keyword evidence="1" id="KW-0732">Signal</keyword>
<dbReference type="InterPro" id="IPR006423">
    <property type="entry name" value="Lipo_e_P4"/>
</dbReference>
<keyword evidence="4" id="KW-1185">Reference proteome</keyword>
<organism evidence="3 4">
    <name type="scientific">Marinitoga aeolica</name>
    <dbReference type="NCBI Taxonomy" id="2809031"/>
    <lineage>
        <taxon>Bacteria</taxon>
        <taxon>Thermotogati</taxon>
        <taxon>Thermotogota</taxon>
        <taxon>Thermotogae</taxon>
        <taxon>Petrotogales</taxon>
        <taxon>Petrotogaceae</taxon>
        <taxon>Marinitoga</taxon>
    </lineage>
</organism>
<dbReference type="SFLD" id="SFLDG01125">
    <property type="entry name" value="C1.1:_Acid_Phosphatase_Like"/>
    <property type="match status" value="1"/>
</dbReference>
<dbReference type="CDD" id="cd00118">
    <property type="entry name" value="LysM"/>
    <property type="match status" value="1"/>
</dbReference>
<dbReference type="SFLD" id="SFLDS00003">
    <property type="entry name" value="Haloacid_Dehalogenase"/>
    <property type="match status" value="1"/>
</dbReference>
<evidence type="ECO:0000256" key="1">
    <source>
        <dbReference type="ARBA" id="ARBA00022729"/>
    </source>
</evidence>
<dbReference type="PROSITE" id="PS51782">
    <property type="entry name" value="LYSM"/>
    <property type="match status" value="1"/>
</dbReference>
<evidence type="ECO:0000259" key="2">
    <source>
        <dbReference type="PROSITE" id="PS51782"/>
    </source>
</evidence>
<dbReference type="Pfam" id="PF03767">
    <property type="entry name" value="Acid_phosphat_B"/>
    <property type="match status" value="1"/>
</dbReference>
<dbReference type="SUPFAM" id="SSF54106">
    <property type="entry name" value="LysM domain"/>
    <property type="match status" value="1"/>
</dbReference>
<dbReference type="InterPro" id="IPR023214">
    <property type="entry name" value="HAD_sf"/>
</dbReference>
<name>A0ABY8PP98_9BACT</name>
<dbReference type="InterPro" id="IPR036412">
    <property type="entry name" value="HAD-like_sf"/>
</dbReference>